<name>A0A1G7A954_9SPHI</name>
<dbReference type="Proteomes" id="UP000199072">
    <property type="component" value="Unassembled WGS sequence"/>
</dbReference>
<dbReference type="AlphaFoldDB" id="A0A1G7A954"/>
<evidence type="ECO:0000313" key="2">
    <source>
        <dbReference type="Proteomes" id="UP000199072"/>
    </source>
</evidence>
<reference evidence="1 2" key="1">
    <citation type="submission" date="2016-10" db="EMBL/GenBank/DDBJ databases">
        <authorList>
            <person name="de Groot N.N."/>
        </authorList>
    </citation>
    <scope>NUCLEOTIDE SEQUENCE [LARGE SCALE GENOMIC DNA]</scope>
    <source>
        <strain evidence="1 2">47C3B</strain>
    </source>
</reference>
<dbReference type="RefSeq" id="WP_143014096.1">
    <property type="nucleotide sequence ID" value="NZ_FNAI01000004.1"/>
</dbReference>
<sequence>MADYCSNTVTFIGDNQPDALEYFMDMGYDSPPFEAILVDDDSVHFESRWVPPIKDLIEIAELFDVNYKLAYRLPNERAKVKYEYTCMQNEKLSKPAAILRGQIAKAIAPNDLELLETAVQEQAERGAFNNYERAILNQLLGKRAVVLNDQAKQPEQSASPARRLGR</sequence>
<keyword evidence="2" id="KW-1185">Reference proteome</keyword>
<proteinExistence type="predicted"/>
<accession>A0A1G7A954</accession>
<organism evidence="1 2">
    <name type="scientific">Mucilaginibacter pineti</name>
    <dbReference type="NCBI Taxonomy" id="1391627"/>
    <lineage>
        <taxon>Bacteria</taxon>
        <taxon>Pseudomonadati</taxon>
        <taxon>Bacteroidota</taxon>
        <taxon>Sphingobacteriia</taxon>
        <taxon>Sphingobacteriales</taxon>
        <taxon>Sphingobacteriaceae</taxon>
        <taxon>Mucilaginibacter</taxon>
    </lineage>
</organism>
<dbReference type="STRING" id="1391627.SAMN05216464_1045"/>
<dbReference type="OrthoDB" id="1248468at2"/>
<gene>
    <name evidence="1" type="ORF">SAMN05216464_1045</name>
</gene>
<protein>
    <submittedName>
        <fullName evidence="1">Uncharacterized protein</fullName>
    </submittedName>
</protein>
<dbReference type="EMBL" id="FNAI01000004">
    <property type="protein sequence ID" value="SDE11291.1"/>
    <property type="molecule type" value="Genomic_DNA"/>
</dbReference>
<evidence type="ECO:0000313" key="1">
    <source>
        <dbReference type="EMBL" id="SDE11291.1"/>
    </source>
</evidence>